<evidence type="ECO:0000313" key="2">
    <source>
        <dbReference type="EMBL" id="GMI12076.1"/>
    </source>
</evidence>
<accession>A0A9W7FHA7</accession>
<keyword evidence="1" id="KW-0732">Signal</keyword>
<dbReference type="Proteomes" id="UP001165082">
    <property type="component" value="Unassembled WGS sequence"/>
</dbReference>
<comment type="caution">
    <text evidence="2">The sequence shown here is derived from an EMBL/GenBank/DDBJ whole genome shotgun (WGS) entry which is preliminary data.</text>
</comment>
<dbReference type="EMBL" id="BRXZ01000458">
    <property type="protein sequence ID" value="GMI12076.1"/>
    <property type="molecule type" value="Genomic_DNA"/>
</dbReference>
<feature type="chain" id="PRO_5040805379" evidence="1">
    <location>
        <begin position="17"/>
        <end position="220"/>
    </location>
</feature>
<dbReference type="AlphaFoldDB" id="A0A9W7FHA7"/>
<keyword evidence="3" id="KW-1185">Reference proteome</keyword>
<evidence type="ECO:0000313" key="3">
    <source>
        <dbReference type="Proteomes" id="UP001165082"/>
    </source>
</evidence>
<reference evidence="2" key="1">
    <citation type="submission" date="2022-07" db="EMBL/GenBank/DDBJ databases">
        <title>Genome analysis of Parmales, a sister group of diatoms, reveals the evolutionary specialization of diatoms from phago-mixotrophs to photoautotrophs.</title>
        <authorList>
            <person name="Ban H."/>
            <person name="Sato S."/>
            <person name="Yoshikawa S."/>
            <person name="Kazumasa Y."/>
            <person name="Nakamura Y."/>
            <person name="Ichinomiya M."/>
            <person name="Saitoh K."/>
            <person name="Sato N."/>
            <person name="Blanc-Mathieu R."/>
            <person name="Endo H."/>
            <person name="Kuwata A."/>
            <person name="Ogata H."/>
        </authorList>
    </citation>
    <scope>NUCLEOTIDE SEQUENCE</scope>
</reference>
<gene>
    <name evidence="2" type="ORF">TrRE_jg12831</name>
</gene>
<name>A0A9W7FHA7_9STRA</name>
<evidence type="ECO:0000256" key="1">
    <source>
        <dbReference type="SAM" id="SignalP"/>
    </source>
</evidence>
<protein>
    <submittedName>
        <fullName evidence="2">Uncharacterized protein</fullName>
    </submittedName>
</protein>
<proteinExistence type="predicted"/>
<sequence>MKVIAVFCALLHVSNSITDTADEQVNLQQREKFRRWQGGRDATSELFSPSTPFLSSPPVLRFRGGDAGCDEKRAVCTQEIDIDGLISKFGEEFHEALKLNEREHKEDCEKSCETFYCGGKGDGGAESPPRLSYTSYSMGSVPPEDFANEFKFPLDLIKVTDPSTPLITPEEASSLIKIAESEGVLNGEYVSGKYKLGGDWLDNLPRTRSWFNSKLEVRVI</sequence>
<organism evidence="2 3">
    <name type="scientific">Triparma retinervis</name>
    <dbReference type="NCBI Taxonomy" id="2557542"/>
    <lineage>
        <taxon>Eukaryota</taxon>
        <taxon>Sar</taxon>
        <taxon>Stramenopiles</taxon>
        <taxon>Ochrophyta</taxon>
        <taxon>Bolidophyceae</taxon>
        <taxon>Parmales</taxon>
        <taxon>Triparmaceae</taxon>
        <taxon>Triparma</taxon>
    </lineage>
</organism>
<feature type="signal peptide" evidence="1">
    <location>
        <begin position="1"/>
        <end position="16"/>
    </location>
</feature>